<dbReference type="GO" id="GO:0004622">
    <property type="term" value="F:phosphatidylcholine lysophospholipase activity"/>
    <property type="evidence" value="ECO:0007669"/>
    <property type="project" value="TreeGrafter"/>
</dbReference>
<reference evidence="2" key="1">
    <citation type="submission" date="2018-05" db="EMBL/GenBank/DDBJ databases">
        <authorList>
            <person name="Lanie J.A."/>
            <person name="Ng W.-L."/>
            <person name="Kazmierczak K.M."/>
            <person name="Andrzejewski T.M."/>
            <person name="Davidsen T.M."/>
            <person name="Wayne K.J."/>
            <person name="Tettelin H."/>
            <person name="Glass J.I."/>
            <person name="Rusch D."/>
            <person name="Podicherti R."/>
            <person name="Tsui H.-C.T."/>
            <person name="Winkler M.E."/>
        </authorList>
    </citation>
    <scope>NUCLEOTIDE SEQUENCE</scope>
</reference>
<evidence type="ECO:0000313" key="2">
    <source>
        <dbReference type="EMBL" id="SVC08099.1"/>
    </source>
</evidence>
<dbReference type="AlphaFoldDB" id="A0A382J903"/>
<dbReference type="Gene3D" id="3.40.50.1110">
    <property type="entry name" value="SGNH hydrolase"/>
    <property type="match status" value="1"/>
</dbReference>
<dbReference type="InterPro" id="IPR013830">
    <property type="entry name" value="SGNH_hydro"/>
</dbReference>
<name>A0A382J903_9ZZZZ</name>
<gene>
    <name evidence="2" type="ORF">METZ01_LOCUS260953</name>
</gene>
<organism evidence="2">
    <name type="scientific">marine metagenome</name>
    <dbReference type="NCBI Taxonomy" id="408172"/>
    <lineage>
        <taxon>unclassified sequences</taxon>
        <taxon>metagenomes</taxon>
        <taxon>ecological metagenomes</taxon>
    </lineage>
</organism>
<dbReference type="Pfam" id="PF13472">
    <property type="entry name" value="Lipase_GDSL_2"/>
    <property type="match status" value="1"/>
</dbReference>
<dbReference type="SUPFAM" id="SSF52266">
    <property type="entry name" value="SGNH hydrolase"/>
    <property type="match status" value="1"/>
</dbReference>
<evidence type="ECO:0000259" key="1">
    <source>
        <dbReference type="Pfam" id="PF13472"/>
    </source>
</evidence>
<dbReference type="PANTHER" id="PTHR30383:SF5">
    <property type="entry name" value="SGNH HYDROLASE-TYPE ESTERASE DOMAIN-CONTAINING PROTEIN"/>
    <property type="match status" value="1"/>
</dbReference>
<dbReference type="EMBL" id="UINC01072453">
    <property type="protein sequence ID" value="SVC08099.1"/>
    <property type="molecule type" value="Genomic_DNA"/>
</dbReference>
<sequence length="245" mass="27546">MDMEKRFMGNWVTLQSAALLLSISITLFAAMPEPERLTTEIEKFAQGDAQNHWPEGAILATGSSSMRLWSVNQLMEGHLAPLTLINRGFGGSVLNDLDFYLDSLVIKYRPRAVMIYEGDNDIAFGIAAAAVLKSMVRVIQRVHDQDPRVRFYILSVKPSISRWPHWPAMRALNVELQALCDTDKRLVYIDVASPMLATNGKPLAEIYSPDGLHMNHLGYQLWRDAVRPVLLKGEGEFERPQAGPR</sequence>
<protein>
    <recommendedName>
        <fullName evidence="1">SGNH hydrolase-type esterase domain-containing protein</fullName>
    </recommendedName>
</protein>
<dbReference type="PANTHER" id="PTHR30383">
    <property type="entry name" value="THIOESTERASE 1/PROTEASE 1/LYSOPHOSPHOLIPASE L1"/>
    <property type="match status" value="1"/>
</dbReference>
<dbReference type="InterPro" id="IPR051532">
    <property type="entry name" value="Ester_Hydrolysis_Enzymes"/>
</dbReference>
<dbReference type="InterPro" id="IPR036514">
    <property type="entry name" value="SGNH_hydro_sf"/>
</dbReference>
<feature type="domain" description="SGNH hydrolase-type esterase" evidence="1">
    <location>
        <begin position="78"/>
        <end position="221"/>
    </location>
</feature>
<proteinExistence type="predicted"/>
<accession>A0A382J903</accession>